<dbReference type="AlphaFoldDB" id="A0A3M7P9L6"/>
<evidence type="ECO:0000313" key="1">
    <source>
        <dbReference type="EMBL" id="RMZ95723.1"/>
    </source>
</evidence>
<organism evidence="1 2">
    <name type="scientific">Brachionus plicatilis</name>
    <name type="common">Marine rotifer</name>
    <name type="synonym">Brachionus muelleri</name>
    <dbReference type="NCBI Taxonomy" id="10195"/>
    <lineage>
        <taxon>Eukaryota</taxon>
        <taxon>Metazoa</taxon>
        <taxon>Spiralia</taxon>
        <taxon>Gnathifera</taxon>
        <taxon>Rotifera</taxon>
        <taxon>Eurotatoria</taxon>
        <taxon>Monogononta</taxon>
        <taxon>Pseudotrocha</taxon>
        <taxon>Ploima</taxon>
        <taxon>Brachionidae</taxon>
        <taxon>Brachionus</taxon>
    </lineage>
</organism>
<protein>
    <submittedName>
        <fullName evidence="1">Uncharacterized protein</fullName>
    </submittedName>
</protein>
<comment type="caution">
    <text evidence="1">The sequence shown here is derived from an EMBL/GenBank/DDBJ whole genome shotgun (WGS) entry which is preliminary data.</text>
</comment>
<name>A0A3M7P9L6_BRAPC</name>
<dbReference type="Proteomes" id="UP000276133">
    <property type="component" value="Unassembled WGS sequence"/>
</dbReference>
<evidence type="ECO:0000313" key="2">
    <source>
        <dbReference type="Proteomes" id="UP000276133"/>
    </source>
</evidence>
<reference evidence="1 2" key="1">
    <citation type="journal article" date="2018" name="Sci. Rep.">
        <title>Genomic signatures of local adaptation to the degree of environmental predictability in rotifers.</title>
        <authorList>
            <person name="Franch-Gras L."/>
            <person name="Hahn C."/>
            <person name="Garcia-Roger E.M."/>
            <person name="Carmona M.J."/>
            <person name="Serra M."/>
            <person name="Gomez A."/>
        </authorList>
    </citation>
    <scope>NUCLEOTIDE SEQUENCE [LARGE SCALE GENOMIC DNA]</scope>
    <source>
        <strain evidence="1">HYR1</strain>
    </source>
</reference>
<sequence length="469" mass="55133">MKNKICSVHTGKKFKNFIRHFFIKLLANKRQRIETVEPGILVKVMNNKRKMNDLGKSLTETKNESDNAESVPEVQEDHLATNEVNVTKKRLLLDQKFKTFFENICNQAMGDMDESELENNQDDIHYGNVSNEYDPDKSVTTIKKLNEFPNENQLEKLPPNLINLLIETSTEMFKDKDIHLNKKDCLLHLIERNRKNMIVCPFDELAFCKIKYLDSKMLIQADLQINKLKIFSSDQIMDLMPNCLSIYLLQFFFEIFQPSELKNFTRKTLDLMLKLKNSLKPESYFDTNYKTMHLVENVLCNCFALYKYKFSFNYKIGFLNFISSLYCLVESIASDPKANCLAKILPHFIEALVLSGFLARQDILALEFLFESKCSKYKENFLSDSRCRIVVRQYLVGFNHAVIEKLKLDRQSKEFLDMSRAAFYQNDLSKYGDLSLNLARFNQCNLITKHLCKFNYEYIRLENYQDNYI</sequence>
<gene>
    <name evidence="1" type="ORF">BpHYR1_050766</name>
</gene>
<accession>A0A3M7P9L6</accession>
<proteinExistence type="predicted"/>
<dbReference type="EMBL" id="REGN01012348">
    <property type="protein sequence ID" value="RMZ95723.1"/>
    <property type="molecule type" value="Genomic_DNA"/>
</dbReference>
<keyword evidence="2" id="KW-1185">Reference proteome</keyword>
<dbReference type="OrthoDB" id="10499982at2759"/>